<evidence type="ECO:0000313" key="3">
    <source>
        <dbReference type="Proteomes" id="UP001501237"/>
    </source>
</evidence>
<dbReference type="InterPro" id="IPR025438">
    <property type="entry name" value="DUF4180"/>
</dbReference>
<keyword evidence="3" id="KW-1185">Reference proteome</keyword>
<dbReference type="EMBL" id="BAAAUV010000029">
    <property type="protein sequence ID" value="GAA3235852.1"/>
    <property type="molecule type" value="Genomic_DNA"/>
</dbReference>
<dbReference type="Proteomes" id="UP001501237">
    <property type="component" value="Unassembled WGS sequence"/>
</dbReference>
<name>A0ABP6QLS0_9ACTN</name>
<protein>
    <submittedName>
        <fullName evidence="2">DUF4180 domain-containing protein</fullName>
    </submittedName>
</protein>
<dbReference type="RefSeq" id="WP_344837121.1">
    <property type="nucleotide sequence ID" value="NZ_BAAAUV010000029.1"/>
</dbReference>
<gene>
    <name evidence="2" type="ORF">GCM10010468_69820</name>
</gene>
<reference evidence="3" key="1">
    <citation type="journal article" date="2019" name="Int. J. Syst. Evol. Microbiol.">
        <title>The Global Catalogue of Microorganisms (GCM) 10K type strain sequencing project: providing services to taxonomists for standard genome sequencing and annotation.</title>
        <authorList>
            <consortium name="The Broad Institute Genomics Platform"/>
            <consortium name="The Broad Institute Genome Sequencing Center for Infectious Disease"/>
            <person name="Wu L."/>
            <person name="Ma J."/>
        </authorList>
    </citation>
    <scope>NUCLEOTIDE SEQUENCE [LARGE SCALE GENOMIC DNA]</scope>
    <source>
        <strain evidence="3">JCM 9377</strain>
    </source>
</reference>
<comment type="caution">
    <text evidence="2">The sequence shown here is derived from an EMBL/GenBank/DDBJ whole genome shotgun (WGS) entry which is preliminary data.</text>
</comment>
<dbReference type="Pfam" id="PF13788">
    <property type="entry name" value="DUF4180"/>
    <property type="match status" value="1"/>
</dbReference>
<evidence type="ECO:0000259" key="1">
    <source>
        <dbReference type="Pfam" id="PF13788"/>
    </source>
</evidence>
<evidence type="ECO:0000313" key="2">
    <source>
        <dbReference type="EMBL" id="GAA3235852.1"/>
    </source>
</evidence>
<accession>A0ABP6QLS0</accession>
<sequence length="120" mass="12614">MDEIVELSGTPVLVCAADGPPVTSERDALDLIGNRGPADWIAVPVARLDPEFFRLSSGLAGDVLQKFTNYGTGLAVIGDVAALTAASEPLAALVRESNRGRRHWFLPDLDALTGRLAASS</sequence>
<feature type="domain" description="DUF4180" evidence="1">
    <location>
        <begin position="9"/>
        <end position="116"/>
    </location>
</feature>
<proteinExistence type="predicted"/>
<organism evidence="2 3">
    <name type="scientific">Actinocorallia longicatena</name>
    <dbReference type="NCBI Taxonomy" id="111803"/>
    <lineage>
        <taxon>Bacteria</taxon>
        <taxon>Bacillati</taxon>
        <taxon>Actinomycetota</taxon>
        <taxon>Actinomycetes</taxon>
        <taxon>Streptosporangiales</taxon>
        <taxon>Thermomonosporaceae</taxon>
        <taxon>Actinocorallia</taxon>
    </lineage>
</organism>